<keyword evidence="3 5" id="KW-0653">Protein transport</keyword>
<dbReference type="InterPro" id="IPR035958">
    <property type="entry name" value="SecB-like_sf"/>
</dbReference>
<dbReference type="Proteomes" id="UP000078596">
    <property type="component" value="Chromosome"/>
</dbReference>
<dbReference type="GO" id="GO:0015031">
    <property type="term" value="P:protein transport"/>
    <property type="evidence" value="ECO:0007669"/>
    <property type="project" value="UniProtKB-UniRule"/>
</dbReference>
<comment type="subunit">
    <text evidence="5">Homotetramer, a dimer of dimers. One homotetramer interacts with 1 SecA dimer.</text>
</comment>
<reference evidence="6 7" key="1">
    <citation type="submission" date="2016-06" db="EMBL/GenBank/DDBJ databases">
        <title>Insight into the functional genes involving in sulfur oxidation in Pearl River water.</title>
        <authorList>
            <person name="Luo J."/>
            <person name="Tan X."/>
            <person name="Lin W."/>
        </authorList>
    </citation>
    <scope>NUCLEOTIDE SEQUENCE [LARGE SCALE GENOMIC DNA]</scope>
    <source>
        <strain evidence="6 7">LS2</strain>
    </source>
</reference>
<dbReference type="GO" id="GO:0005737">
    <property type="term" value="C:cytoplasm"/>
    <property type="evidence" value="ECO:0007669"/>
    <property type="project" value="UniProtKB-SubCell"/>
</dbReference>
<dbReference type="OrthoDB" id="9795145at2"/>
<dbReference type="PANTHER" id="PTHR36918">
    <property type="match status" value="1"/>
</dbReference>
<keyword evidence="7" id="KW-1185">Reference proteome</keyword>
<dbReference type="PRINTS" id="PR01594">
    <property type="entry name" value="SECBCHAPRONE"/>
</dbReference>
<dbReference type="NCBIfam" id="TIGR00809">
    <property type="entry name" value="secB"/>
    <property type="match status" value="1"/>
</dbReference>
<keyword evidence="5" id="KW-0963">Cytoplasm</keyword>
<dbReference type="GO" id="GO:0051082">
    <property type="term" value="F:unfolded protein binding"/>
    <property type="evidence" value="ECO:0007669"/>
    <property type="project" value="InterPro"/>
</dbReference>
<dbReference type="GO" id="GO:0051262">
    <property type="term" value="P:protein tetramerization"/>
    <property type="evidence" value="ECO:0007669"/>
    <property type="project" value="InterPro"/>
</dbReference>
<dbReference type="PANTHER" id="PTHR36918:SF1">
    <property type="entry name" value="PROTEIN-EXPORT PROTEIN SECB"/>
    <property type="match status" value="1"/>
</dbReference>
<dbReference type="AlphaFoldDB" id="A0A191ZHV5"/>
<evidence type="ECO:0000313" key="7">
    <source>
        <dbReference type="Proteomes" id="UP000078596"/>
    </source>
</evidence>
<name>A0A191ZHV5_9GAMM</name>
<comment type="subcellular location">
    <subcellularLocation>
        <location evidence="5">Cytoplasm</location>
    </subcellularLocation>
</comment>
<dbReference type="EMBL" id="CP016027">
    <property type="protein sequence ID" value="ANJ67464.1"/>
    <property type="molecule type" value="Genomic_DNA"/>
</dbReference>
<evidence type="ECO:0000256" key="2">
    <source>
        <dbReference type="ARBA" id="ARBA00022448"/>
    </source>
</evidence>
<dbReference type="GO" id="GO:0006457">
    <property type="term" value="P:protein folding"/>
    <property type="evidence" value="ECO:0007669"/>
    <property type="project" value="UniProtKB-UniRule"/>
</dbReference>
<dbReference type="SUPFAM" id="SSF54611">
    <property type="entry name" value="SecB-like"/>
    <property type="match status" value="1"/>
</dbReference>
<gene>
    <name evidence="5" type="primary">secB</name>
    <name evidence="6" type="ORF">A9404_08765</name>
</gene>
<dbReference type="Gene3D" id="3.10.420.10">
    <property type="entry name" value="SecB-like"/>
    <property type="match status" value="1"/>
</dbReference>
<dbReference type="HAMAP" id="MF_00821">
    <property type="entry name" value="SecB"/>
    <property type="match status" value="1"/>
</dbReference>
<evidence type="ECO:0000313" key="6">
    <source>
        <dbReference type="EMBL" id="ANJ67464.1"/>
    </source>
</evidence>
<evidence type="ECO:0000256" key="3">
    <source>
        <dbReference type="ARBA" id="ARBA00022927"/>
    </source>
</evidence>
<keyword evidence="2 5" id="KW-0813">Transport</keyword>
<dbReference type="InterPro" id="IPR003708">
    <property type="entry name" value="SecB"/>
</dbReference>
<evidence type="ECO:0000256" key="4">
    <source>
        <dbReference type="ARBA" id="ARBA00023010"/>
    </source>
</evidence>
<proteinExistence type="inferred from homology"/>
<dbReference type="STRING" id="1860122.A9404_08765"/>
<evidence type="ECO:0000256" key="5">
    <source>
        <dbReference type="HAMAP-Rule" id="MF_00821"/>
    </source>
</evidence>
<protein>
    <recommendedName>
        <fullName evidence="5">Protein-export protein SecB</fullName>
    </recommendedName>
</protein>
<keyword evidence="4 5" id="KW-0811">Translocation</keyword>
<comment type="function">
    <text evidence="5">One of the proteins required for the normal export of preproteins out of the cell cytoplasm. It is a molecular chaperone that binds to a subset of precursor proteins, maintaining them in a translocation-competent state. It also specifically binds to its receptor SecA.</text>
</comment>
<sequence length="164" mass="18020">MTDQTANGAEAVDTAATEQQFVIQKIYLKDVSFESPQTPDIFVSDEWSPEINVQVANNARPLGEGVYETALTITATASQKDETIYLAEVQYAGIFTIVGFDDASVQQVLGAYCPNIIQPYIRETISDLVMKGGFPQLVLQPINFDQLFAQHAQEQAEASVSRPQ</sequence>
<accession>A0A191ZHV5</accession>
<dbReference type="KEGG" id="haz:A9404_08765"/>
<dbReference type="NCBIfam" id="NF004393">
    <property type="entry name" value="PRK05751.1-4"/>
    <property type="match status" value="1"/>
</dbReference>
<evidence type="ECO:0000256" key="1">
    <source>
        <dbReference type="ARBA" id="ARBA00009990"/>
    </source>
</evidence>
<comment type="similarity">
    <text evidence="1 5">Belongs to the SecB family.</text>
</comment>
<dbReference type="Pfam" id="PF02556">
    <property type="entry name" value="SecB"/>
    <property type="match status" value="1"/>
</dbReference>
<organism evidence="6 7">
    <name type="scientific">Halothiobacillus diazotrophicus</name>
    <dbReference type="NCBI Taxonomy" id="1860122"/>
    <lineage>
        <taxon>Bacteria</taxon>
        <taxon>Pseudomonadati</taxon>
        <taxon>Pseudomonadota</taxon>
        <taxon>Gammaproteobacteria</taxon>
        <taxon>Chromatiales</taxon>
        <taxon>Halothiobacillaceae</taxon>
        <taxon>Halothiobacillus</taxon>
    </lineage>
</organism>
<keyword evidence="5" id="KW-0143">Chaperone</keyword>
<dbReference type="RefSeq" id="WP_066100386.1">
    <property type="nucleotide sequence ID" value="NZ_CP016027.1"/>
</dbReference>